<keyword evidence="1" id="KW-0812">Transmembrane</keyword>
<evidence type="ECO:0000256" key="1">
    <source>
        <dbReference type="SAM" id="Phobius"/>
    </source>
</evidence>
<dbReference type="KEGG" id="fcz:IMF26_02585"/>
<name>A0AAT9LD23_9FIRM</name>
<dbReference type="EMBL" id="CP062796">
    <property type="protein sequence ID" value="QUL98976.1"/>
    <property type="molecule type" value="Genomic_DNA"/>
</dbReference>
<keyword evidence="1" id="KW-1133">Transmembrane helix</keyword>
<sequence length="64" mass="7240">MILHILLLASAFAAIVLYEVPEIIRNRDKKELIVFAALVAIGFLTSLLQLNAEIPQKLRALFHR</sequence>
<reference evidence="2" key="1">
    <citation type="submission" date="2020-10" db="EMBL/GenBank/DDBJ databases">
        <authorList>
            <person name="Kadnikov V."/>
            <person name="Beletsky A.V."/>
            <person name="Mardanov A.V."/>
            <person name="Karnachuk O.V."/>
            <person name="Ravin N.V."/>
        </authorList>
    </citation>
    <scope>NUCLEOTIDE SEQUENCE</scope>
    <source>
        <strain evidence="2">Bu02</strain>
    </source>
</reference>
<reference evidence="2" key="2">
    <citation type="journal article" date="2023" name="Biology">
        <title>Prokaryotic Life Associated with Coal-Fire Gas Vents Revealed by Metagenomics.</title>
        <authorList>
            <person name="Kadnikov V.V."/>
            <person name="Mardanov A.V."/>
            <person name="Beletsky A.V."/>
            <person name="Karnachuk O.V."/>
            <person name="Ravin N.V."/>
        </authorList>
    </citation>
    <scope>NUCLEOTIDE SEQUENCE</scope>
    <source>
        <strain evidence="2">Bu02</strain>
    </source>
</reference>
<proteinExistence type="predicted"/>
<keyword evidence="1" id="KW-0472">Membrane</keyword>
<dbReference type="AlphaFoldDB" id="A0AAT9LD23"/>
<gene>
    <name evidence="2" type="ORF">IMF26_02585</name>
</gene>
<evidence type="ECO:0008006" key="3">
    <source>
        <dbReference type="Google" id="ProtNLM"/>
    </source>
</evidence>
<feature type="transmembrane region" description="Helical" evidence="1">
    <location>
        <begin position="32"/>
        <end position="50"/>
    </location>
</feature>
<accession>A0AAT9LD23</accession>
<evidence type="ECO:0000313" key="2">
    <source>
        <dbReference type="EMBL" id="QUL98976.1"/>
    </source>
</evidence>
<protein>
    <recommendedName>
        <fullName evidence="3">Stage III sporulation protein AC</fullName>
    </recommendedName>
</protein>
<organism evidence="2">
    <name type="scientific">Candidatus Fermentithermobacillus carboniphilus</name>
    <dbReference type="NCBI Taxonomy" id="3085328"/>
    <lineage>
        <taxon>Bacteria</taxon>
        <taxon>Bacillati</taxon>
        <taxon>Bacillota</taxon>
        <taxon>Candidatus Fermentithermobacillia</taxon>
        <taxon>Candidatus Fermentithermobacillales</taxon>
        <taxon>Candidatus Fermentithermobacillaceae</taxon>
        <taxon>Candidatus Fermentithermobacillus</taxon>
    </lineage>
</organism>